<organism evidence="3 4">
    <name type="scientific">Longivirga aurantiaca</name>
    <dbReference type="NCBI Taxonomy" id="1837743"/>
    <lineage>
        <taxon>Bacteria</taxon>
        <taxon>Bacillati</taxon>
        <taxon>Actinomycetota</taxon>
        <taxon>Actinomycetes</taxon>
        <taxon>Sporichthyales</taxon>
        <taxon>Sporichthyaceae</taxon>
        <taxon>Longivirga</taxon>
    </lineage>
</organism>
<protein>
    <submittedName>
        <fullName evidence="3">2TM domain-containing protein</fullName>
    </submittedName>
</protein>
<keyword evidence="4" id="KW-1185">Reference proteome</keyword>
<dbReference type="InterPro" id="IPR025698">
    <property type="entry name" value="2TM_dom"/>
</dbReference>
<feature type="transmembrane region" description="Helical" evidence="1">
    <location>
        <begin position="42"/>
        <end position="62"/>
    </location>
</feature>
<evidence type="ECO:0000313" key="3">
    <source>
        <dbReference type="EMBL" id="MFC6238083.1"/>
    </source>
</evidence>
<keyword evidence="1" id="KW-0472">Membrane</keyword>
<comment type="caution">
    <text evidence="3">The sequence shown here is derived from an EMBL/GenBank/DDBJ whole genome shotgun (WGS) entry which is preliminary data.</text>
</comment>
<accession>A0ABW1T048</accession>
<feature type="domain" description="2TM" evidence="2">
    <location>
        <begin position="32"/>
        <end position="104"/>
    </location>
</feature>
<evidence type="ECO:0000313" key="4">
    <source>
        <dbReference type="Proteomes" id="UP001596138"/>
    </source>
</evidence>
<keyword evidence="1" id="KW-1133">Transmembrane helix</keyword>
<gene>
    <name evidence="3" type="ORF">ACFQGU_09345</name>
</gene>
<reference evidence="4" key="1">
    <citation type="journal article" date="2019" name="Int. J. Syst. Evol. Microbiol.">
        <title>The Global Catalogue of Microorganisms (GCM) 10K type strain sequencing project: providing services to taxonomists for standard genome sequencing and annotation.</title>
        <authorList>
            <consortium name="The Broad Institute Genomics Platform"/>
            <consortium name="The Broad Institute Genome Sequencing Center for Infectious Disease"/>
            <person name="Wu L."/>
            <person name="Ma J."/>
        </authorList>
    </citation>
    <scope>NUCLEOTIDE SEQUENCE [LARGE SCALE GENOMIC DNA]</scope>
    <source>
        <strain evidence="4">CGMCC 4.7317</strain>
    </source>
</reference>
<dbReference type="RefSeq" id="WP_386765974.1">
    <property type="nucleotide sequence ID" value="NZ_JBHSTI010000008.1"/>
</dbReference>
<sequence>MSNEMQHEPQIRGYEAPALDRPTAETRARVAARRRLEEKRKFSGHLATYVVVNAFLVGIWYWNGAGSFWPGWVMAGWGIGLVLNFWEVYLRRPITEADIEAEMRRSSGG</sequence>
<proteinExistence type="predicted"/>
<feature type="transmembrane region" description="Helical" evidence="1">
    <location>
        <begin position="68"/>
        <end position="86"/>
    </location>
</feature>
<dbReference type="EMBL" id="JBHSTI010000008">
    <property type="protein sequence ID" value="MFC6238083.1"/>
    <property type="molecule type" value="Genomic_DNA"/>
</dbReference>
<dbReference type="Proteomes" id="UP001596138">
    <property type="component" value="Unassembled WGS sequence"/>
</dbReference>
<evidence type="ECO:0000259" key="2">
    <source>
        <dbReference type="Pfam" id="PF13239"/>
    </source>
</evidence>
<dbReference type="Pfam" id="PF13239">
    <property type="entry name" value="2TM"/>
    <property type="match status" value="1"/>
</dbReference>
<name>A0ABW1T048_9ACTN</name>
<evidence type="ECO:0000256" key="1">
    <source>
        <dbReference type="SAM" id="Phobius"/>
    </source>
</evidence>
<keyword evidence="1" id="KW-0812">Transmembrane</keyword>